<feature type="transmembrane region" description="Helical" evidence="1">
    <location>
        <begin position="72"/>
        <end position="92"/>
    </location>
</feature>
<proteinExistence type="predicted"/>
<reference evidence="2 3" key="1">
    <citation type="submission" date="2018-01" db="EMBL/GenBank/DDBJ databases">
        <title>The draft genome sequence of Halioglobus japonicus S1-36.</title>
        <authorList>
            <person name="Du Z.-J."/>
            <person name="Shi M.-J."/>
        </authorList>
    </citation>
    <scope>NUCLEOTIDE SEQUENCE [LARGE SCALE GENOMIC DNA]</scope>
    <source>
        <strain evidence="2 3">S1-36</strain>
    </source>
</reference>
<feature type="transmembrane region" description="Helical" evidence="1">
    <location>
        <begin position="45"/>
        <end position="66"/>
    </location>
</feature>
<dbReference type="Proteomes" id="UP000235162">
    <property type="component" value="Unassembled WGS sequence"/>
</dbReference>
<name>A0AAP8MCR4_9GAMM</name>
<evidence type="ECO:0000256" key="1">
    <source>
        <dbReference type="SAM" id="Phobius"/>
    </source>
</evidence>
<dbReference type="RefSeq" id="WP_084198183.1">
    <property type="nucleotide sequence ID" value="NZ_BMYL01000007.1"/>
</dbReference>
<accession>A0AAP8MCR4</accession>
<comment type="caution">
    <text evidence="2">The sequence shown here is derived from an EMBL/GenBank/DDBJ whole genome shotgun (WGS) entry which is preliminary data.</text>
</comment>
<evidence type="ECO:0000313" key="3">
    <source>
        <dbReference type="Proteomes" id="UP000235162"/>
    </source>
</evidence>
<organism evidence="2 3">
    <name type="scientific">Halioglobus japonicus</name>
    <dbReference type="NCBI Taxonomy" id="930805"/>
    <lineage>
        <taxon>Bacteria</taxon>
        <taxon>Pseudomonadati</taxon>
        <taxon>Pseudomonadota</taxon>
        <taxon>Gammaproteobacteria</taxon>
        <taxon>Cellvibrionales</taxon>
        <taxon>Halieaceae</taxon>
        <taxon>Halioglobus</taxon>
    </lineage>
</organism>
<keyword evidence="1" id="KW-0472">Membrane</keyword>
<keyword evidence="1" id="KW-1133">Transmembrane helix</keyword>
<protein>
    <submittedName>
        <fullName evidence="2">Uncharacterized protein</fullName>
    </submittedName>
</protein>
<sequence>MPASIEEYIFARNIPQWSAIPGEQKAQLVSEARNLTYRAGGNGRLVIVVVIALVLSFSLFTVLPSLLFDSEWAGPVGAGLACIATLAVASTTRARQMLPALKTLVSDITSTEAQ</sequence>
<evidence type="ECO:0000313" key="2">
    <source>
        <dbReference type="EMBL" id="PLW85370.1"/>
    </source>
</evidence>
<dbReference type="KEGG" id="hja:BST95_03535"/>
<dbReference type="AlphaFoldDB" id="A0AAP8MCR4"/>
<keyword evidence="3" id="KW-1185">Reference proteome</keyword>
<dbReference type="EMBL" id="PKUR01000003">
    <property type="protein sequence ID" value="PLW85370.1"/>
    <property type="molecule type" value="Genomic_DNA"/>
</dbReference>
<keyword evidence="1" id="KW-0812">Transmembrane</keyword>
<gene>
    <name evidence="2" type="ORF">C0029_12105</name>
</gene>